<dbReference type="Gene3D" id="1.10.730.10">
    <property type="entry name" value="Isoleucyl-tRNA Synthetase, Domain 1"/>
    <property type="match status" value="1"/>
</dbReference>
<proteinExistence type="inferred from homology"/>
<dbReference type="InterPro" id="IPR001278">
    <property type="entry name" value="Arg-tRNA-ligase"/>
</dbReference>
<dbReference type="GO" id="GO:0005524">
    <property type="term" value="F:ATP binding"/>
    <property type="evidence" value="ECO:0007669"/>
    <property type="project" value="UniProtKB-UniRule"/>
</dbReference>
<reference evidence="12 13" key="1">
    <citation type="journal article" date="2016" name="Nat. Commun.">
        <title>Thousands of microbial genomes shed light on interconnected biogeochemical processes in an aquifer system.</title>
        <authorList>
            <person name="Anantharaman K."/>
            <person name="Brown C.T."/>
            <person name="Hug L.A."/>
            <person name="Sharon I."/>
            <person name="Castelle C.J."/>
            <person name="Probst A.J."/>
            <person name="Thomas B.C."/>
            <person name="Singh A."/>
            <person name="Wilkins M.J."/>
            <person name="Karaoz U."/>
            <person name="Brodie E.L."/>
            <person name="Williams K.H."/>
            <person name="Hubbard S.S."/>
            <person name="Banfield J.F."/>
        </authorList>
    </citation>
    <scope>NUCLEOTIDE SEQUENCE [LARGE SCALE GENOMIC DNA]</scope>
</reference>
<accession>A0A1G1ZQM2</accession>
<dbReference type="PRINTS" id="PR01038">
    <property type="entry name" value="TRNASYNTHARG"/>
</dbReference>
<feature type="domain" description="DALR anticodon binding" evidence="10">
    <location>
        <begin position="419"/>
        <end position="532"/>
    </location>
</feature>
<comment type="subunit">
    <text evidence="8">Monomer.</text>
</comment>
<evidence type="ECO:0000256" key="6">
    <source>
        <dbReference type="ARBA" id="ARBA00023146"/>
    </source>
</evidence>
<dbReference type="Pfam" id="PF05746">
    <property type="entry name" value="DALR_1"/>
    <property type="match status" value="1"/>
</dbReference>
<protein>
    <recommendedName>
        <fullName evidence="8">Arginine--tRNA ligase</fullName>
        <ecNumber evidence="8">6.1.1.19</ecNumber>
    </recommendedName>
    <alternativeName>
        <fullName evidence="8">Arginyl-tRNA synthetase</fullName>
        <shortName evidence="8">ArgRS</shortName>
    </alternativeName>
</protein>
<dbReference type="SUPFAM" id="SSF52374">
    <property type="entry name" value="Nucleotidylyl transferase"/>
    <property type="match status" value="1"/>
</dbReference>
<feature type="domain" description="Arginyl tRNA synthetase N-terminal" evidence="11">
    <location>
        <begin position="3"/>
        <end position="82"/>
    </location>
</feature>
<keyword evidence="3 8" id="KW-0547">Nucleotide-binding</keyword>
<evidence type="ECO:0000256" key="1">
    <source>
        <dbReference type="ARBA" id="ARBA00005594"/>
    </source>
</evidence>
<dbReference type="CDD" id="cd00671">
    <property type="entry name" value="ArgRS_core"/>
    <property type="match status" value="1"/>
</dbReference>
<name>A0A1G1ZQM2_9BACT</name>
<dbReference type="EMBL" id="MHJI01000010">
    <property type="protein sequence ID" value="OGY66097.1"/>
    <property type="molecule type" value="Genomic_DNA"/>
</dbReference>
<dbReference type="STRING" id="1798406.A3A04_00890"/>
<evidence type="ECO:0000313" key="13">
    <source>
        <dbReference type="Proteomes" id="UP000178517"/>
    </source>
</evidence>
<sequence>MIQIIKECIKKSGGEEGGWSVLPSEARQFGDYSTNIAMVMAKKMRKSPVELAEYYAEKIKSQGAGFFEKVEVRNPGFINMWLSRAVLEGELKRIFTDNAKYGKQKTPYPQKINIEFISANPTSELTLGNARGAFLGDVLAEVLLWSGHAVIREYYINNASSSNQIRELGKTALQEGITYKNEYLDSILKKEAEKIEKIKKNHEGDSKETLYGEVGAYVARKIQKDNADFIEKGLGIHMDMWFSEESLYGEDGIQKLLSYIKDRELTYEKDGALWFKTKEYGDTEDRVLVRQNGEPTYFVSDIAYHLNKLKDRGFDTVIDILGTDHHGYAPRIKASLKALDIDPARVHFIINQLVRLKEGDKEVRMSKRRGVFITLRELVEDVGVNQARFFFLMRSPNTHLDFDMALAKEQSSNNPVFYVFYAYVRMGAILEKASEDISRGSYVLHDDNERDLVRVMIKFPDVILETANDYEVSRLTLYAHELATAFHKFYERERVISEDKEKTAHRLTLITCTRIVLNNLFAVMGLHAPEKL</sequence>
<evidence type="ECO:0000256" key="5">
    <source>
        <dbReference type="ARBA" id="ARBA00022917"/>
    </source>
</evidence>
<evidence type="ECO:0000256" key="8">
    <source>
        <dbReference type="HAMAP-Rule" id="MF_00123"/>
    </source>
</evidence>
<keyword evidence="8" id="KW-0963">Cytoplasm</keyword>
<dbReference type="Proteomes" id="UP000178517">
    <property type="component" value="Unassembled WGS sequence"/>
</dbReference>
<keyword evidence="4 8" id="KW-0067">ATP-binding</keyword>
<dbReference type="InterPro" id="IPR014729">
    <property type="entry name" value="Rossmann-like_a/b/a_fold"/>
</dbReference>
<dbReference type="SUPFAM" id="SSF47323">
    <property type="entry name" value="Anticodon-binding domain of a subclass of class I aminoacyl-tRNA synthetases"/>
    <property type="match status" value="1"/>
</dbReference>
<dbReference type="InterPro" id="IPR005148">
    <property type="entry name" value="Arg-tRNA-synth_N"/>
</dbReference>
<keyword evidence="2 8" id="KW-0436">Ligase</keyword>
<dbReference type="Gene3D" id="3.40.50.620">
    <property type="entry name" value="HUPs"/>
    <property type="match status" value="1"/>
</dbReference>
<dbReference type="SUPFAM" id="SSF55190">
    <property type="entry name" value="Arginyl-tRNA synthetase (ArgRS), N-terminal 'additional' domain"/>
    <property type="match status" value="1"/>
</dbReference>
<evidence type="ECO:0000259" key="11">
    <source>
        <dbReference type="SMART" id="SM01016"/>
    </source>
</evidence>
<gene>
    <name evidence="8" type="primary">argS</name>
    <name evidence="12" type="ORF">A3A04_00890</name>
</gene>
<dbReference type="GO" id="GO:0005737">
    <property type="term" value="C:cytoplasm"/>
    <property type="evidence" value="ECO:0007669"/>
    <property type="project" value="UniProtKB-SubCell"/>
</dbReference>
<evidence type="ECO:0000259" key="10">
    <source>
        <dbReference type="SMART" id="SM00836"/>
    </source>
</evidence>
<comment type="subcellular location">
    <subcellularLocation>
        <location evidence="8">Cytoplasm</location>
    </subcellularLocation>
</comment>
<dbReference type="PANTHER" id="PTHR11956:SF5">
    <property type="entry name" value="ARGININE--TRNA LIGASE, CYTOPLASMIC"/>
    <property type="match status" value="1"/>
</dbReference>
<organism evidence="12 13">
    <name type="scientific">Candidatus Harrisonbacteria bacterium RIFCSPLOWO2_01_FULL_40_28</name>
    <dbReference type="NCBI Taxonomy" id="1798406"/>
    <lineage>
        <taxon>Bacteria</taxon>
        <taxon>Candidatus Harrisoniibacteriota</taxon>
    </lineage>
</organism>
<dbReference type="Pfam" id="PF00750">
    <property type="entry name" value="tRNA-synt_1d"/>
    <property type="match status" value="1"/>
</dbReference>
<evidence type="ECO:0000256" key="9">
    <source>
        <dbReference type="RuleBase" id="RU363038"/>
    </source>
</evidence>
<evidence type="ECO:0000256" key="7">
    <source>
        <dbReference type="ARBA" id="ARBA00049339"/>
    </source>
</evidence>
<dbReference type="InterPro" id="IPR036695">
    <property type="entry name" value="Arg-tRNA-synth_N_sf"/>
</dbReference>
<dbReference type="HAMAP" id="MF_00123">
    <property type="entry name" value="Arg_tRNA_synth"/>
    <property type="match status" value="1"/>
</dbReference>
<dbReference type="Pfam" id="PF03485">
    <property type="entry name" value="Arg_tRNA_synt_N"/>
    <property type="match status" value="1"/>
</dbReference>
<dbReference type="SMART" id="SM00836">
    <property type="entry name" value="DALR_1"/>
    <property type="match status" value="1"/>
</dbReference>
<evidence type="ECO:0000313" key="12">
    <source>
        <dbReference type="EMBL" id="OGY66097.1"/>
    </source>
</evidence>
<evidence type="ECO:0000256" key="2">
    <source>
        <dbReference type="ARBA" id="ARBA00022598"/>
    </source>
</evidence>
<dbReference type="EC" id="6.1.1.19" evidence="8"/>
<feature type="short sequence motif" description="'HIGH' region" evidence="8">
    <location>
        <begin position="119"/>
        <end position="129"/>
    </location>
</feature>
<dbReference type="GO" id="GO:0006420">
    <property type="term" value="P:arginyl-tRNA aminoacylation"/>
    <property type="evidence" value="ECO:0007669"/>
    <property type="project" value="UniProtKB-UniRule"/>
</dbReference>
<dbReference type="Gene3D" id="3.30.1360.70">
    <property type="entry name" value="Arginyl tRNA synthetase N-terminal domain"/>
    <property type="match status" value="1"/>
</dbReference>
<dbReference type="NCBIfam" id="TIGR00456">
    <property type="entry name" value="argS"/>
    <property type="match status" value="1"/>
</dbReference>
<dbReference type="GO" id="GO:0004814">
    <property type="term" value="F:arginine-tRNA ligase activity"/>
    <property type="evidence" value="ECO:0007669"/>
    <property type="project" value="UniProtKB-UniRule"/>
</dbReference>
<dbReference type="SMART" id="SM01016">
    <property type="entry name" value="Arg_tRNA_synt_N"/>
    <property type="match status" value="1"/>
</dbReference>
<dbReference type="InterPro" id="IPR009080">
    <property type="entry name" value="tRNAsynth_Ia_anticodon-bd"/>
</dbReference>
<dbReference type="AlphaFoldDB" id="A0A1G1ZQM2"/>
<comment type="similarity">
    <text evidence="1 8 9">Belongs to the class-I aminoacyl-tRNA synthetase family.</text>
</comment>
<keyword evidence="6 8" id="KW-0030">Aminoacyl-tRNA synthetase</keyword>
<evidence type="ECO:0000256" key="3">
    <source>
        <dbReference type="ARBA" id="ARBA00022741"/>
    </source>
</evidence>
<comment type="caution">
    <text evidence="12">The sequence shown here is derived from an EMBL/GenBank/DDBJ whole genome shotgun (WGS) entry which is preliminary data.</text>
</comment>
<evidence type="ECO:0000256" key="4">
    <source>
        <dbReference type="ARBA" id="ARBA00022840"/>
    </source>
</evidence>
<dbReference type="PANTHER" id="PTHR11956">
    <property type="entry name" value="ARGINYL-TRNA SYNTHETASE"/>
    <property type="match status" value="1"/>
</dbReference>
<dbReference type="InterPro" id="IPR035684">
    <property type="entry name" value="ArgRS_core"/>
</dbReference>
<dbReference type="InterPro" id="IPR008909">
    <property type="entry name" value="DALR_anticod-bd"/>
</dbReference>
<comment type="catalytic activity">
    <reaction evidence="7 8">
        <text>tRNA(Arg) + L-arginine + ATP = L-arginyl-tRNA(Arg) + AMP + diphosphate</text>
        <dbReference type="Rhea" id="RHEA:20301"/>
        <dbReference type="Rhea" id="RHEA-COMP:9658"/>
        <dbReference type="Rhea" id="RHEA-COMP:9673"/>
        <dbReference type="ChEBI" id="CHEBI:30616"/>
        <dbReference type="ChEBI" id="CHEBI:32682"/>
        <dbReference type="ChEBI" id="CHEBI:33019"/>
        <dbReference type="ChEBI" id="CHEBI:78442"/>
        <dbReference type="ChEBI" id="CHEBI:78513"/>
        <dbReference type="ChEBI" id="CHEBI:456215"/>
        <dbReference type="EC" id="6.1.1.19"/>
    </reaction>
</comment>
<keyword evidence="5 8" id="KW-0648">Protein biosynthesis</keyword>